<evidence type="ECO:0000313" key="1">
    <source>
        <dbReference type="EMBL" id="NML95771.1"/>
    </source>
</evidence>
<dbReference type="RefSeq" id="WP_169494972.1">
    <property type="nucleotide sequence ID" value="NZ_JABBGM010000012.1"/>
</dbReference>
<gene>
    <name evidence="1" type="ORF">HHL27_19025</name>
</gene>
<organism evidence="1 2">
    <name type="scientific">Novosphingobium olei</name>
    <dbReference type="NCBI Taxonomy" id="2728851"/>
    <lineage>
        <taxon>Bacteria</taxon>
        <taxon>Pseudomonadati</taxon>
        <taxon>Pseudomonadota</taxon>
        <taxon>Alphaproteobacteria</taxon>
        <taxon>Sphingomonadales</taxon>
        <taxon>Sphingomonadaceae</taxon>
        <taxon>Novosphingobium</taxon>
    </lineage>
</organism>
<dbReference type="Proteomes" id="UP000583556">
    <property type="component" value="Unassembled WGS sequence"/>
</dbReference>
<dbReference type="AlphaFoldDB" id="A0A7Y0BSM0"/>
<protein>
    <submittedName>
        <fullName evidence="1">Uncharacterized protein</fullName>
    </submittedName>
</protein>
<accession>A0A7Y0BSM0</accession>
<dbReference type="EMBL" id="JABBGM010000012">
    <property type="protein sequence ID" value="NML95771.1"/>
    <property type="molecule type" value="Genomic_DNA"/>
</dbReference>
<comment type="caution">
    <text evidence="1">The sequence shown here is derived from an EMBL/GenBank/DDBJ whole genome shotgun (WGS) entry which is preliminary data.</text>
</comment>
<proteinExistence type="predicted"/>
<keyword evidence="2" id="KW-1185">Reference proteome</keyword>
<sequence length="93" mass="10328">MRVGISERFVPRAAWLGAHIPALYPYADIYPVFMDPAVQRADGVQFQVPITPNASFNGRPAIQISRRNNSAQTHPQTAVGKVLKVLDFLEKLP</sequence>
<evidence type="ECO:0000313" key="2">
    <source>
        <dbReference type="Proteomes" id="UP000583556"/>
    </source>
</evidence>
<name>A0A7Y0BSM0_9SPHN</name>
<reference evidence="1 2" key="1">
    <citation type="submission" date="2020-04" db="EMBL/GenBank/DDBJ databases">
        <title>Novosphingobium sp. TW-4 isolated from soil.</title>
        <authorList>
            <person name="Dahal R.H."/>
            <person name="Chaudhary D.K."/>
        </authorList>
    </citation>
    <scope>NUCLEOTIDE SEQUENCE [LARGE SCALE GENOMIC DNA]</scope>
    <source>
        <strain evidence="1 2">TW-4</strain>
    </source>
</reference>